<dbReference type="RefSeq" id="WP_109516016.1">
    <property type="nucleotide sequence ID" value="NZ_PDOA01000003.1"/>
</dbReference>
<keyword evidence="3" id="KW-1185">Reference proteome</keyword>
<organism evidence="2 3">
    <name type="scientific">Teichococcus aestuarii</name>
    <dbReference type="NCBI Taxonomy" id="568898"/>
    <lineage>
        <taxon>Bacteria</taxon>
        <taxon>Pseudomonadati</taxon>
        <taxon>Pseudomonadota</taxon>
        <taxon>Alphaproteobacteria</taxon>
        <taxon>Acetobacterales</taxon>
        <taxon>Roseomonadaceae</taxon>
        <taxon>Roseomonas</taxon>
    </lineage>
</organism>
<dbReference type="Proteomes" id="UP000245048">
    <property type="component" value="Unassembled WGS sequence"/>
</dbReference>
<gene>
    <name evidence="2" type="ORF">CR165_05675</name>
</gene>
<dbReference type="EMBL" id="PDOA01000003">
    <property type="protein sequence ID" value="PWC29441.1"/>
    <property type="molecule type" value="Genomic_DNA"/>
</dbReference>
<reference evidence="3" key="1">
    <citation type="submission" date="2017-10" db="EMBL/GenBank/DDBJ databases">
        <authorList>
            <person name="Toshchakov S.V."/>
            <person name="Goeva M.A."/>
        </authorList>
    </citation>
    <scope>NUCLEOTIDE SEQUENCE [LARGE SCALE GENOMIC DNA]</scope>
    <source>
        <strain evidence="3">JR1/69-1-13</strain>
    </source>
</reference>
<dbReference type="AlphaFoldDB" id="A0A2U1V6E8"/>
<evidence type="ECO:0000313" key="3">
    <source>
        <dbReference type="Proteomes" id="UP000245048"/>
    </source>
</evidence>
<protein>
    <submittedName>
        <fullName evidence="2">Uncharacterized protein</fullName>
    </submittedName>
</protein>
<feature type="compositionally biased region" description="Basic and acidic residues" evidence="1">
    <location>
        <begin position="58"/>
        <end position="69"/>
    </location>
</feature>
<sequence>MLLALSLAGCVGSPTEGPREFWKNAFGPPLEGRPLPPGTEGAYPNLASVPPAPPRGAASEREALRDALADARSQSRQPVVPGQPVPPPPAGAESAGQVPLAPPGPPRLAAAPPLRREAPAAAPGLPDSAPALPADPGAPPAPPPAEFLAPAPPAGDMAAPPPPRL</sequence>
<evidence type="ECO:0000313" key="2">
    <source>
        <dbReference type="EMBL" id="PWC29441.1"/>
    </source>
</evidence>
<feature type="region of interest" description="Disordered" evidence="1">
    <location>
        <begin position="1"/>
        <end position="165"/>
    </location>
</feature>
<evidence type="ECO:0000256" key="1">
    <source>
        <dbReference type="SAM" id="MobiDB-lite"/>
    </source>
</evidence>
<feature type="compositionally biased region" description="Low complexity" evidence="1">
    <location>
        <begin position="27"/>
        <end position="41"/>
    </location>
</feature>
<accession>A0A2U1V6E8</accession>
<feature type="compositionally biased region" description="Low complexity" evidence="1">
    <location>
        <begin position="107"/>
        <end position="135"/>
    </location>
</feature>
<feature type="compositionally biased region" description="Pro residues" evidence="1">
    <location>
        <begin position="81"/>
        <end position="90"/>
    </location>
</feature>
<proteinExistence type="predicted"/>
<feature type="compositionally biased region" description="Pro residues" evidence="1">
    <location>
        <begin position="136"/>
        <end position="165"/>
    </location>
</feature>
<name>A0A2U1V6E8_9PROT</name>
<feature type="compositionally biased region" description="Low complexity" evidence="1">
    <location>
        <begin position="70"/>
        <end position="80"/>
    </location>
</feature>
<comment type="caution">
    <text evidence="2">The sequence shown here is derived from an EMBL/GenBank/DDBJ whole genome shotgun (WGS) entry which is preliminary data.</text>
</comment>